<protein>
    <recommendedName>
        <fullName evidence="1">NAD-dependent epimerase/dehydratase domain-containing protein</fullName>
    </recommendedName>
</protein>
<dbReference type="GO" id="GO:0004029">
    <property type="term" value="F:aldehyde dehydrogenase (NAD+) activity"/>
    <property type="evidence" value="ECO:0007669"/>
    <property type="project" value="TreeGrafter"/>
</dbReference>
<dbReference type="SUPFAM" id="SSF51735">
    <property type="entry name" value="NAD(P)-binding Rossmann-fold domains"/>
    <property type="match status" value="1"/>
</dbReference>
<feature type="domain" description="NAD-dependent epimerase/dehydratase" evidence="1">
    <location>
        <begin position="1"/>
        <end position="221"/>
    </location>
</feature>
<dbReference type="EMBL" id="CP015225">
    <property type="protein sequence ID" value="AMZ75336.1"/>
    <property type="molecule type" value="Genomic_DNA"/>
</dbReference>
<dbReference type="InterPro" id="IPR036291">
    <property type="entry name" value="NAD(P)-bd_dom_sf"/>
</dbReference>
<reference evidence="2 3" key="2">
    <citation type="journal article" date="2018" name="Nature">
        <title>Mutant phenotypes for thousands of bacterial genes of unknown function.</title>
        <authorList>
            <person name="Price M.N."/>
            <person name="Wetmore K.M."/>
            <person name="Waters R.J."/>
            <person name="Callaghan M."/>
            <person name="Ray J."/>
            <person name="Liu H."/>
            <person name="Kuehl J.V."/>
            <person name="Melnyk R.A."/>
            <person name="Lamson J.S."/>
            <person name="Suh Y."/>
            <person name="Carlson H.K."/>
            <person name="Esquivel Z."/>
            <person name="Sadeeshkumar H."/>
            <person name="Chakraborty R."/>
            <person name="Zane G.M."/>
            <person name="Rubin B.E."/>
            <person name="Wall J.D."/>
            <person name="Visel A."/>
            <person name="Bristow J."/>
            <person name="Blow M.J."/>
            <person name="Arkin A.P."/>
            <person name="Deutschbauer A.M."/>
        </authorList>
    </citation>
    <scope>NUCLEOTIDE SEQUENCE [LARGE SCALE GENOMIC DNA]</scope>
    <source>
        <strain evidence="2 3">FW300-N2E2</strain>
    </source>
</reference>
<name>A0A161H5L5_PSEFL</name>
<reference evidence="3" key="1">
    <citation type="submission" date="2016-04" db="EMBL/GenBank/DDBJ databases">
        <authorList>
            <person name="Ray J."/>
            <person name="Price M."/>
            <person name="Deutschbauer A."/>
        </authorList>
    </citation>
    <scope>NUCLEOTIDE SEQUENCE [LARGE SCALE GENOMIC DNA]</scope>
    <source>
        <strain evidence="3">FW300-N2E2</strain>
    </source>
</reference>
<accession>A0A161H5L5</accession>
<dbReference type="Pfam" id="PF01370">
    <property type="entry name" value="Epimerase"/>
    <property type="match status" value="1"/>
</dbReference>
<sequence>MVVTGATGFVGRALVEKLQGNSDYKLTLLVRKKVDCFLSGVDQVVVPSEKPFQRPLSISKGATVIHLAGRAHILDEKSERPLHEFRLVNVEATIDLARQAMEAGAKRFIFVSSIGVNGSVTYSAPFNEDAAPQPHADYAVSKLEAECALRALVEKGSMELVVIRPPLVYAANAPGNYQRLMRLVSKGLPLPFGAIKNLRSLISLENLVDFICLCIEHPAAANELFLVSDIRPVSTSEMITALAQGMGLKPRLISVPDFLLRTGARIFRKQSTYTQLCGSLVIDSSKARNLLGWTPPISVIDALRQSGRKYIMQKSEMSKHGRVL</sequence>
<dbReference type="Proteomes" id="UP000076083">
    <property type="component" value="Chromosome"/>
</dbReference>
<dbReference type="AlphaFoldDB" id="A0A161H5L5"/>
<evidence type="ECO:0000313" key="2">
    <source>
        <dbReference type="EMBL" id="AMZ75336.1"/>
    </source>
</evidence>
<gene>
    <name evidence="2" type="ORF">TK06_12630</name>
</gene>
<dbReference type="Gene3D" id="3.40.50.720">
    <property type="entry name" value="NAD(P)-binding Rossmann-like Domain"/>
    <property type="match status" value="1"/>
</dbReference>
<evidence type="ECO:0000259" key="1">
    <source>
        <dbReference type="Pfam" id="PF01370"/>
    </source>
</evidence>
<dbReference type="GO" id="GO:0005737">
    <property type="term" value="C:cytoplasm"/>
    <property type="evidence" value="ECO:0007669"/>
    <property type="project" value="TreeGrafter"/>
</dbReference>
<dbReference type="PANTHER" id="PTHR48079:SF6">
    <property type="entry name" value="NAD(P)-BINDING DOMAIN-CONTAINING PROTEIN-RELATED"/>
    <property type="match status" value="1"/>
</dbReference>
<organism evidence="2 3">
    <name type="scientific">Pseudomonas fluorescens</name>
    <dbReference type="NCBI Taxonomy" id="294"/>
    <lineage>
        <taxon>Bacteria</taxon>
        <taxon>Pseudomonadati</taxon>
        <taxon>Pseudomonadota</taxon>
        <taxon>Gammaproteobacteria</taxon>
        <taxon>Pseudomonadales</taxon>
        <taxon>Pseudomonadaceae</taxon>
        <taxon>Pseudomonas</taxon>
    </lineage>
</organism>
<dbReference type="InterPro" id="IPR051783">
    <property type="entry name" value="NAD(P)-dependent_oxidoreduct"/>
</dbReference>
<evidence type="ECO:0000313" key="3">
    <source>
        <dbReference type="Proteomes" id="UP000076083"/>
    </source>
</evidence>
<dbReference type="PANTHER" id="PTHR48079">
    <property type="entry name" value="PROTEIN YEEZ"/>
    <property type="match status" value="1"/>
</dbReference>
<proteinExistence type="predicted"/>
<dbReference type="InterPro" id="IPR001509">
    <property type="entry name" value="Epimerase_deHydtase"/>
</dbReference>